<protein>
    <submittedName>
        <fullName evidence="2">Uncharacterized protein</fullName>
    </submittedName>
</protein>
<feature type="transmembrane region" description="Helical" evidence="1">
    <location>
        <begin position="30"/>
        <end position="48"/>
    </location>
</feature>
<reference evidence="2 3" key="1">
    <citation type="submission" date="2008-10" db="EMBL/GenBank/DDBJ databases">
        <title>Draft genome sequence of Bacteroides dorei (DSM 17855).</title>
        <authorList>
            <person name="Sudarsanam P."/>
            <person name="Ley R."/>
            <person name="Guruge J."/>
            <person name="Turnbaugh P.J."/>
            <person name="Mahowald M."/>
            <person name="Liep D."/>
            <person name="Gordon J."/>
        </authorList>
    </citation>
    <scope>NUCLEOTIDE SEQUENCE [LARGE SCALE GENOMIC DNA]</scope>
    <source>
        <strain evidence="2 3">DSM 17855</strain>
    </source>
</reference>
<keyword evidence="1" id="KW-0812">Transmembrane</keyword>
<organism evidence="2 3">
    <name type="scientific">Phocaeicola dorei DSM 17855</name>
    <dbReference type="NCBI Taxonomy" id="483217"/>
    <lineage>
        <taxon>Bacteria</taxon>
        <taxon>Pseudomonadati</taxon>
        <taxon>Bacteroidota</taxon>
        <taxon>Bacteroidia</taxon>
        <taxon>Bacteroidales</taxon>
        <taxon>Bacteroidaceae</taxon>
        <taxon>Phocaeicola</taxon>
    </lineage>
</organism>
<dbReference type="HOGENOM" id="CLU_762184_0_0_10"/>
<proteinExistence type="predicted"/>
<accession>B6VYQ1</accession>
<evidence type="ECO:0000313" key="2">
    <source>
        <dbReference type="EMBL" id="EEB25108.1"/>
    </source>
</evidence>
<reference evidence="2 3" key="2">
    <citation type="submission" date="2008-10" db="EMBL/GenBank/DDBJ databases">
        <authorList>
            <person name="Fulton L."/>
            <person name="Clifton S."/>
            <person name="Fulton B."/>
            <person name="Xu J."/>
            <person name="Minx P."/>
            <person name="Pepin K.H."/>
            <person name="Johnson M."/>
            <person name="Thiruvilangam P."/>
            <person name="Bhonagiri V."/>
            <person name="Nash W.E."/>
            <person name="Mardis E.R."/>
            <person name="Wilson R.K."/>
        </authorList>
    </citation>
    <scope>NUCLEOTIDE SEQUENCE [LARGE SCALE GENOMIC DNA]</scope>
    <source>
        <strain evidence="2 3">DSM 17855</strain>
    </source>
</reference>
<dbReference type="RefSeq" id="WP_007834915.1">
    <property type="nucleotide sequence ID" value="NZ_DS995534.1"/>
</dbReference>
<evidence type="ECO:0000256" key="1">
    <source>
        <dbReference type="SAM" id="Phobius"/>
    </source>
</evidence>
<sequence>MMDEDKYMKNEDFRQVSDVTNVFSFVKKKWVIVLVPIVLISLIMFVLLRSVGNNVDKHLEENRQDLHTSEQVINDEQNSSFKYEILQKNTEELPRELTETDIKEAFLRHWQHYKGDRELVSIEGCSEGYKVFMGDLDGDGINDAVVNAYVTPSSEEVANDKTENKSYIFCFLNDGEHCKLVAATKLYAMFFVDNIENEEIHAHRIEYMKRVNDGQKTAIKDSHIFRFDGDKLVDLGGTKRLVDEQENPQIERKSENIGLSEGYFYRYEGDMKGFPIKVDFGVLSNGVINGEYQNVKYGTVLELTGRLTSDKSLQLVGENQNEKIVFELSFSSPEHLEGYGKMGDNSLEVKLKQISSEVINDSH</sequence>
<keyword evidence="1" id="KW-0472">Membrane</keyword>
<gene>
    <name evidence="2" type="ORF">BACDOR_02414</name>
</gene>
<dbReference type="GeneID" id="93445372"/>
<name>B6VYQ1_9BACT</name>
<evidence type="ECO:0000313" key="3">
    <source>
        <dbReference type="Proteomes" id="UP000004849"/>
    </source>
</evidence>
<dbReference type="Proteomes" id="UP000004849">
    <property type="component" value="Unassembled WGS sequence"/>
</dbReference>
<dbReference type="AlphaFoldDB" id="B6VYQ1"/>
<keyword evidence="1" id="KW-1133">Transmembrane helix</keyword>
<dbReference type="EMBL" id="ABWZ01000047">
    <property type="protein sequence ID" value="EEB25108.1"/>
    <property type="molecule type" value="Genomic_DNA"/>
</dbReference>